<protein>
    <recommendedName>
        <fullName evidence="3">Discoidin domain-containing protein</fullName>
    </recommendedName>
</protein>
<accession>A0A540VUJ4</accession>
<dbReference type="STRING" id="1260251.SPISAL_08000"/>
<dbReference type="Gene3D" id="1.50.10.10">
    <property type="match status" value="1"/>
</dbReference>
<evidence type="ECO:0000313" key="2">
    <source>
        <dbReference type="Proteomes" id="UP000315400"/>
    </source>
</evidence>
<evidence type="ECO:0000313" key="1">
    <source>
        <dbReference type="EMBL" id="TQF00431.1"/>
    </source>
</evidence>
<dbReference type="SUPFAM" id="SSF48208">
    <property type="entry name" value="Six-hairpin glycosidases"/>
    <property type="match status" value="1"/>
</dbReference>
<name>A0A540VUJ4_9GAMM</name>
<dbReference type="GO" id="GO:0005975">
    <property type="term" value="P:carbohydrate metabolic process"/>
    <property type="evidence" value="ECO:0007669"/>
    <property type="project" value="InterPro"/>
</dbReference>
<dbReference type="InterPro" id="IPR008928">
    <property type="entry name" value="6-hairpin_glycosidase_sf"/>
</dbReference>
<dbReference type="Proteomes" id="UP000315400">
    <property type="component" value="Unassembled WGS sequence"/>
</dbReference>
<dbReference type="AlphaFoldDB" id="A0A540VUJ4"/>
<reference evidence="1 2" key="1">
    <citation type="submission" date="2019-06" db="EMBL/GenBank/DDBJ databases">
        <title>Metagenome assembled Genome of Spiribacter salinus SL48-SHIP from the microbial mat of Salt Lake 48 (Novosibirsk region, Russia).</title>
        <authorList>
            <person name="Shipova A."/>
            <person name="Rozanov A.S."/>
            <person name="Bryanskaya A.V."/>
            <person name="Peltek S.E."/>
        </authorList>
    </citation>
    <scope>NUCLEOTIDE SEQUENCE [LARGE SCALE GENOMIC DNA]</scope>
    <source>
        <strain evidence="1">SL48-SHIP-2</strain>
    </source>
</reference>
<comment type="caution">
    <text evidence="1">The sequence shown here is derived from an EMBL/GenBank/DDBJ whole genome shotgun (WGS) entry which is preliminary data.</text>
</comment>
<gene>
    <name evidence="1" type="ORF">FKY71_03435</name>
</gene>
<sequence>MRLMGVIRWLPWRWLLRRAARSQGFLDPLALMARLRRFGQPSEVAEPIELLRAGMVFHARGLINTRVIQHNLDWVWPYWIEEQFDPYSSAFLPRAFSITHVNLTHRNWTAVGRPDCAALPIVDPRGLVTAMEDGWSLDGWILGADGTALYPSRAKTAKQSLTNEPDDLRLTTQTAQSGMTLETRAQVWRESGPTASSHVLVCDYEAESATGGQLAIALRPYNPEGISFIQRVQSLADETGTAGGWRWQVQDDEPGSAVTDVHFDTQPDAFASSDYVGGDAALKAASGDAPAPVSGASTDCDTGLVTAVALYNLAPGEARTIRLRIPLPAAATQPDAFGWASALAGAAQLQVPDARFQHLYDTALRTLLLHSVEDIYPGPYTYRRFWFRDAAFIIHALLHAGFTDRAEQALARFPERQTRATGYFHSQEGEWDANGQALWILARFHALTGRLPAGVSQAEWLRVIRRGAHWIERKRLPADDAVPEAGLLPAGFSAEHLGPNDYYYWDDDWAVGGLRAAAVTVDAAGDPQLADWMRAQADDLAASLTRAHDADVTRLGRTAIPASPRRRMDAGAIGSIAIGYPLQSVAADDPRLLGTVEYLLAAHRVHGGFFQEMIHSGVNAYLTLHLAQVLLRAGDARGLELMDAVAALASPTGQWPEAIHPGTYGGCMGDGQHVWAAAEWVAMMRHAFVREENGGLVLGAGLQTRWLQADEVLAFGPTPTPHGAVRVTVYPDARGAHRVEWAIDGPDPDWVRIALPGRQPLEMTGALRTAQLPESTP</sequence>
<dbReference type="InterPro" id="IPR012341">
    <property type="entry name" value="6hp_glycosidase-like_sf"/>
</dbReference>
<organism evidence="1 2">
    <name type="scientific">Spiribacter salinus</name>
    <dbReference type="NCBI Taxonomy" id="1335746"/>
    <lineage>
        <taxon>Bacteria</taxon>
        <taxon>Pseudomonadati</taxon>
        <taxon>Pseudomonadota</taxon>
        <taxon>Gammaproteobacteria</taxon>
        <taxon>Chromatiales</taxon>
        <taxon>Ectothiorhodospiraceae</taxon>
        <taxon>Spiribacter</taxon>
    </lineage>
</organism>
<dbReference type="EMBL" id="VIFK01000013">
    <property type="protein sequence ID" value="TQF00431.1"/>
    <property type="molecule type" value="Genomic_DNA"/>
</dbReference>
<proteinExistence type="predicted"/>
<evidence type="ECO:0008006" key="3">
    <source>
        <dbReference type="Google" id="ProtNLM"/>
    </source>
</evidence>